<dbReference type="PANTHER" id="PTHR43047:SF72">
    <property type="entry name" value="OSMOSENSING HISTIDINE PROTEIN KINASE SLN1"/>
    <property type="match status" value="1"/>
</dbReference>
<dbReference type="InterPro" id="IPR036890">
    <property type="entry name" value="HATPase_C_sf"/>
</dbReference>
<keyword evidence="4" id="KW-1003">Cell membrane</keyword>
<dbReference type="SUPFAM" id="SSF55874">
    <property type="entry name" value="ATPase domain of HSP90 chaperone/DNA topoisomerase II/histidine kinase"/>
    <property type="match status" value="1"/>
</dbReference>
<dbReference type="GO" id="GO:0005886">
    <property type="term" value="C:plasma membrane"/>
    <property type="evidence" value="ECO:0007669"/>
    <property type="project" value="UniProtKB-SubCell"/>
</dbReference>
<dbReference type="GO" id="GO:0005524">
    <property type="term" value="F:ATP binding"/>
    <property type="evidence" value="ECO:0007669"/>
    <property type="project" value="UniProtKB-KW"/>
</dbReference>
<dbReference type="CDD" id="cd12913">
    <property type="entry name" value="PDC1_MCP_like"/>
    <property type="match status" value="1"/>
</dbReference>
<evidence type="ECO:0000256" key="6">
    <source>
        <dbReference type="ARBA" id="ARBA00022679"/>
    </source>
</evidence>
<dbReference type="SUPFAM" id="SSF158472">
    <property type="entry name" value="HAMP domain-like"/>
    <property type="match status" value="1"/>
</dbReference>
<evidence type="ECO:0000256" key="3">
    <source>
        <dbReference type="ARBA" id="ARBA00012438"/>
    </source>
</evidence>
<comment type="caution">
    <text evidence="19">The sequence shown here is derived from an EMBL/GenBank/DDBJ whole genome shotgun (WGS) entry which is preliminary data.</text>
</comment>
<keyword evidence="14" id="KW-0131">Cell cycle</keyword>
<evidence type="ECO:0000256" key="10">
    <source>
        <dbReference type="ARBA" id="ARBA00022840"/>
    </source>
</evidence>
<dbReference type="Pfam" id="PF00512">
    <property type="entry name" value="HisKA"/>
    <property type="match status" value="1"/>
</dbReference>
<keyword evidence="6" id="KW-0808">Transferase</keyword>
<evidence type="ECO:0000313" key="19">
    <source>
        <dbReference type="EMBL" id="ETX01807.1"/>
    </source>
</evidence>
<evidence type="ECO:0000256" key="2">
    <source>
        <dbReference type="ARBA" id="ARBA00004651"/>
    </source>
</evidence>
<dbReference type="Proteomes" id="UP000019141">
    <property type="component" value="Unassembled WGS sequence"/>
</dbReference>
<dbReference type="GO" id="GO:0000155">
    <property type="term" value="F:phosphorelay sensor kinase activity"/>
    <property type="evidence" value="ECO:0007669"/>
    <property type="project" value="InterPro"/>
</dbReference>
<dbReference type="InterPro" id="IPR003594">
    <property type="entry name" value="HATPase_dom"/>
</dbReference>
<feature type="transmembrane region" description="Helical" evidence="16">
    <location>
        <begin position="297"/>
        <end position="317"/>
    </location>
</feature>
<dbReference type="InterPro" id="IPR005467">
    <property type="entry name" value="His_kinase_dom"/>
</dbReference>
<evidence type="ECO:0000256" key="16">
    <source>
        <dbReference type="SAM" id="Phobius"/>
    </source>
</evidence>
<name>W4LWS8_ENTF1</name>
<evidence type="ECO:0000256" key="15">
    <source>
        <dbReference type="SAM" id="Coils"/>
    </source>
</evidence>
<dbReference type="PRINTS" id="PR00344">
    <property type="entry name" value="BCTRLSENSOR"/>
</dbReference>
<dbReference type="Gene3D" id="1.10.287.130">
    <property type="match status" value="1"/>
</dbReference>
<organism evidence="19 20">
    <name type="scientific">Entotheonella factor</name>
    <dbReference type="NCBI Taxonomy" id="1429438"/>
    <lineage>
        <taxon>Bacteria</taxon>
        <taxon>Pseudomonadati</taxon>
        <taxon>Nitrospinota/Tectimicrobiota group</taxon>
        <taxon>Candidatus Tectimicrobiota</taxon>
        <taxon>Candidatus Entotheonellia</taxon>
        <taxon>Candidatus Entotheonellales</taxon>
        <taxon>Candidatus Entotheonellaceae</taxon>
        <taxon>Candidatus Entotheonella</taxon>
    </lineage>
</organism>
<gene>
    <name evidence="19" type="ORF">ETSY1_05970</name>
</gene>
<dbReference type="Pfam" id="PF02518">
    <property type="entry name" value="HATPase_c"/>
    <property type="match status" value="1"/>
</dbReference>
<dbReference type="InterPro" id="IPR004358">
    <property type="entry name" value="Sig_transdc_His_kin-like_C"/>
</dbReference>
<dbReference type="InterPro" id="IPR036097">
    <property type="entry name" value="HisK_dim/P_sf"/>
</dbReference>
<evidence type="ECO:0000259" key="17">
    <source>
        <dbReference type="PROSITE" id="PS50109"/>
    </source>
</evidence>
<sequence>MQVQDEIVSRVEEHIKVYLEYPHIITQSNINGFQLGQLSKNNPAALEKHLWKQVQIFKSIRSIYFSGNPENGEYAFARREPDGSFLVRTFENFPIRDGYAIDSQGQRTKLVHSKPFFPRKRPWYVTAVEAGHPTWGKVYTFSDGILGITFSAPIEDEFGEFQGVIAIDLILSLISDFLRGLTISPSGQVILIDPSGNLIGSSTPEQPFIQREGDEKAQRLKITDSQNTLTRSAAQYLIDHFGDLSNIQEAQQLSFEINGKRQLIKVTPIKERGVDWLCIVVIPESDFMAEINANTHMTILFCIAALILAIIVGIFTAKWVTKPISVLNNAAKDIARGEWSKNIESKRSDEVGELSDSFNKMAGQLKESFEMLETRVEERTSELAESNKQLQTAKQQAETANRAKSEFLSNMSHELRTPLNGILGYAQVLQRGLGLSMQQRNGLSIIHQSGNHLLTLINDILDLSKIEARKMELYPTAINLSNFLSSVVGLMQMRAQEKDLRFEFQTEGELPAGIEADEKRLRQILLNLLGNAIKFTQHGAVTLRVHVLDQEEAAQQTLRFEIVDTGVGLTSEEALKIFLPFEQVGKTAQRTEGTGLGLTITRQLVHLMGGDLGALGDSYAFN</sequence>
<dbReference type="HOGENOM" id="CLU_000445_114_10_7"/>
<dbReference type="SUPFAM" id="SSF47384">
    <property type="entry name" value="Homodimeric domain of signal transducing histidine kinase"/>
    <property type="match status" value="1"/>
</dbReference>
<feature type="domain" description="HAMP" evidence="18">
    <location>
        <begin position="318"/>
        <end position="370"/>
    </location>
</feature>
<keyword evidence="13 16" id="KW-0472">Membrane</keyword>
<keyword evidence="9" id="KW-0418">Kinase</keyword>
<dbReference type="CDD" id="cd16922">
    <property type="entry name" value="HATPase_EvgS-ArcB-TorS-like"/>
    <property type="match status" value="1"/>
</dbReference>
<evidence type="ECO:0000259" key="18">
    <source>
        <dbReference type="PROSITE" id="PS50885"/>
    </source>
</evidence>
<dbReference type="SMART" id="SM00304">
    <property type="entry name" value="HAMP"/>
    <property type="match status" value="1"/>
</dbReference>
<keyword evidence="15" id="KW-0175">Coiled coil</keyword>
<reference evidence="19 20" key="1">
    <citation type="journal article" date="2014" name="Nature">
        <title>An environmental bacterial taxon with a large and distinct metabolic repertoire.</title>
        <authorList>
            <person name="Wilson M.C."/>
            <person name="Mori T."/>
            <person name="Ruckert C."/>
            <person name="Uria A.R."/>
            <person name="Helf M.J."/>
            <person name="Takada K."/>
            <person name="Gernert C."/>
            <person name="Steffens U.A."/>
            <person name="Heycke N."/>
            <person name="Schmitt S."/>
            <person name="Rinke C."/>
            <person name="Helfrich E.J."/>
            <person name="Brachmann A.O."/>
            <person name="Gurgui C."/>
            <person name="Wakimoto T."/>
            <person name="Kracht M."/>
            <person name="Crusemann M."/>
            <person name="Hentschel U."/>
            <person name="Abe I."/>
            <person name="Matsunaga S."/>
            <person name="Kalinowski J."/>
            <person name="Takeyama H."/>
            <person name="Piel J."/>
        </authorList>
    </citation>
    <scope>NUCLEOTIDE SEQUENCE [LARGE SCALE GENOMIC DNA]</scope>
    <source>
        <strain evidence="20">TSY1</strain>
    </source>
</reference>
<dbReference type="EMBL" id="AZHW01000199">
    <property type="protein sequence ID" value="ETX01807.1"/>
    <property type="molecule type" value="Genomic_DNA"/>
</dbReference>
<keyword evidence="12" id="KW-0902">Two-component regulatory system</keyword>
<dbReference type="SMART" id="SM00388">
    <property type="entry name" value="HisKA"/>
    <property type="match status" value="1"/>
</dbReference>
<feature type="coiled-coil region" evidence="15">
    <location>
        <begin position="369"/>
        <end position="410"/>
    </location>
</feature>
<dbReference type="Pfam" id="PF02743">
    <property type="entry name" value="dCache_1"/>
    <property type="match status" value="1"/>
</dbReference>
<comment type="catalytic activity">
    <reaction evidence="1">
        <text>ATP + protein L-histidine = ADP + protein N-phospho-L-histidine.</text>
        <dbReference type="EC" id="2.7.13.3"/>
    </reaction>
</comment>
<feature type="domain" description="Histidine kinase" evidence="17">
    <location>
        <begin position="410"/>
        <end position="612"/>
    </location>
</feature>
<evidence type="ECO:0000256" key="4">
    <source>
        <dbReference type="ARBA" id="ARBA00022475"/>
    </source>
</evidence>
<comment type="subcellular location">
    <subcellularLocation>
        <location evidence="2">Cell membrane</location>
        <topology evidence="2">Multi-pass membrane protein</topology>
    </subcellularLocation>
</comment>
<dbReference type="AlphaFoldDB" id="W4LWS8"/>
<keyword evidence="7 16" id="KW-0812">Transmembrane</keyword>
<accession>W4LWS8</accession>
<evidence type="ECO:0000256" key="12">
    <source>
        <dbReference type="ARBA" id="ARBA00023012"/>
    </source>
</evidence>
<dbReference type="PROSITE" id="PS50109">
    <property type="entry name" value="HIS_KIN"/>
    <property type="match status" value="1"/>
</dbReference>
<keyword evidence="5" id="KW-0597">Phosphoprotein</keyword>
<keyword evidence="8" id="KW-0547">Nucleotide-binding</keyword>
<dbReference type="InterPro" id="IPR003660">
    <property type="entry name" value="HAMP_dom"/>
</dbReference>
<evidence type="ECO:0000256" key="7">
    <source>
        <dbReference type="ARBA" id="ARBA00022692"/>
    </source>
</evidence>
<dbReference type="FunFam" id="3.30.565.10:FF:000010">
    <property type="entry name" value="Sensor histidine kinase RcsC"/>
    <property type="match status" value="1"/>
</dbReference>
<proteinExistence type="predicted"/>
<evidence type="ECO:0000256" key="9">
    <source>
        <dbReference type="ARBA" id="ARBA00022777"/>
    </source>
</evidence>
<feature type="non-terminal residue" evidence="19">
    <location>
        <position position="622"/>
    </location>
</feature>
<dbReference type="FunFam" id="1.10.287.130:FF:000038">
    <property type="entry name" value="Sensory transduction histidine kinase"/>
    <property type="match status" value="1"/>
</dbReference>
<dbReference type="EC" id="2.7.13.3" evidence="3"/>
<protein>
    <recommendedName>
        <fullName evidence="3">histidine kinase</fullName>
        <ecNumber evidence="3">2.7.13.3</ecNumber>
    </recommendedName>
</protein>
<dbReference type="InterPro" id="IPR003661">
    <property type="entry name" value="HisK_dim/P_dom"/>
</dbReference>
<dbReference type="CDD" id="cd06225">
    <property type="entry name" value="HAMP"/>
    <property type="match status" value="1"/>
</dbReference>
<dbReference type="Pfam" id="PF00672">
    <property type="entry name" value="HAMP"/>
    <property type="match status" value="1"/>
</dbReference>
<evidence type="ECO:0000256" key="13">
    <source>
        <dbReference type="ARBA" id="ARBA00023136"/>
    </source>
</evidence>
<keyword evidence="11 16" id="KW-1133">Transmembrane helix</keyword>
<dbReference type="PROSITE" id="PS50885">
    <property type="entry name" value="HAMP"/>
    <property type="match status" value="1"/>
</dbReference>
<evidence type="ECO:0000313" key="20">
    <source>
        <dbReference type="Proteomes" id="UP000019141"/>
    </source>
</evidence>
<dbReference type="CDD" id="cd00082">
    <property type="entry name" value="HisKA"/>
    <property type="match status" value="1"/>
</dbReference>
<evidence type="ECO:0000256" key="1">
    <source>
        <dbReference type="ARBA" id="ARBA00000085"/>
    </source>
</evidence>
<evidence type="ECO:0000256" key="14">
    <source>
        <dbReference type="ARBA" id="ARBA00023306"/>
    </source>
</evidence>
<dbReference type="PANTHER" id="PTHR43047">
    <property type="entry name" value="TWO-COMPONENT HISTIDINE PROTEIN KINASE"/>
    <property type="match status" value="1"/>
</dbReference>
<keyword evidence="10" id="KW-0067">ATP-binding</keyword>
<evidence type="ECO:0000256" key="11">
    <source>
        <dbReference type="ARBA" id="ARBA00022989"/>
    </source>
</evidence>
<dbReference type="Gene3D" id="6.10.340.10">
    <property type="match status" value="1"/>
</dbReference>
<dbReference type="Gene3D" id="3.30.565.10">
    <property type="entry name" value="Histidine kinase-like ATPase, C-terminal domain"/>
    <property type="match status" value="1"/>
</dbReference>
<dbReference type="GO" id="GO:0009927">
    <property type="term" value="F:histidine phosphotransfer kinase activity"/>
    <property type="evidence" value="ECO:0007669"/>
    <property type="project" value="TreeGrafter"/>
</dbReference>
<dbReference type="InterPro" id="IPR033479">
    <property type="entry name" value="dCache_1"/>
</dbReference>
<evidence type="ECO:0000256" key="8">
    <source>
        <dbReference type="ARBA" id="ARBA00022741"/>
    </source>
</evidence>
<dbReference type="SMART" id="SM00387">
    <property type="entry name" value="HATPase_c"/>
    <property type="match status" value="1"/>
</dbReference>
<evidence type="ECO:0000256" key="5">
    <source>
        <dbReference type="ARBA" id="ARBA00022553"/>
    </source>
</evidence>
<keyword evidence="20" id="KW-1185">Reference proteome</keyword>
<dbReference type="Gene3D" id="3.30.450.20">
    <property type="entry name" value="PAS domain"/>
    <property type="match status" value="1"/>
</dbReference>